<gene>
    <name evidence="6" type="ORF">QEH59_00990</name>
</gene>
<sequence>MKKTFTYSTKQIATTIYDYVIFGTGYIGFSAALRLAKANYQVLLVESSGQLLWESTAALENQLSKQSKHPAWFDWIDDLRAFKACNEYYFDPVGAEILAAERLSSKAACPNIDTVLYAPTVSVEVLSQQIISVTLATKSGLQQIQARHWLDCTENAEIYKLTEPEADYTCRRQTQIWRIGLQSNQWQIVIDQLQKRNTATPITLIGSLKKEEQYLSWISHQGAWGQPLVEQLRTLRKELPKEASVIVSHCGMMPYPKYEISKTPSPLSIKCNNLTVLSPSVNAEIAPNSIEERFLVGATSHIPRPLHSELTGNTAKTVIAINKVISCDVLVAGTGTAGSIAAMASAQKGAKTIAIDSATHPGGIGAGGGITGYFYGISGGFQTQVDKLTNEITELLLGHAPSKDSWHHDAKKLAILQIFEQQQITFNGHLLLFDVEKKNGQVTAVYAASAGQVVKYEASSFIDSTGDGDLCTRAGAAYTIGRSGDGRNLAYSLAALALERKGAQLGLQTFNYDAGWLDPTSALDLTRARLTGIGLYKNSNAYKNGTLIAIAPILGIRQSRQIVTDYILQLDDLVSQRKFSDSIGEAGCHADSHSVDFEFEDDEMVFFYWACRLFRAPLRTQLPYRMLIPRGLTNVWIACRAAGMSPNAFYAIRMQRDMQRLGEIAGKAAAQLAAQNNHVSARDIKLSTLLRDQTETFDPTDPYGTQTASDPTPLKTLENGQSGLSLWQIYQSPKTYSSQIKSTLNSDNLNATFYTACVLAMWNDPTAETRLLTAIHNKEIGAINPQDNAGAYGQEIDIPFWLLAIILLRRCGTNTCNQTLVIESANHEHLLNVRTSIALTVERLIQKASIAFADALAITENLMASIPPDSNQLPSRSIARSMRNEKQITLPNNSGAEKKEDHLWQLHLVICRIQSACGQQPTLAKSYQDDERVHVRDHFHNLQIKARERTHQVNPPSHQAN</sequence>
<organism evidence="6 7">
    <name type="scientific">Thalassobacterium sedimentorum</name>
    <dbReference type="NCBI Taxonomy" id="3041258"/>
    <lineage>
        <taxon>Bacteria</taxon>
        <taxon>Pseudomonadati</taxon>
        <taxon>Verrucomicrobiota</taxon>
        <taxon>Opitutia</taxon>
        <taxon>Puniceicoccales</taxon>
        <taxon>Coraliomargaritaceae</taxon>
        <taxon>Thalassobacterium</taxon>
    </lineage>
</organism>
<evidence type="ECO:0000256" key="1">
    <source>
        <dbReference type="ARBA" id="ARBA00022485"/>
    </source>
</evidence>
<keyword evidence="5" id="KW-0411">Iron-sulfur</keyword>
<dbReference type="InterPro" id="IPR036188">
    <property type="entry name" value="FAD/NAD-bd_sf"/>
</dbReference>
<dbReference type="SUPFAM" id="SSF51905">
    <property type="entry name" value="FAD/NAD(P)-binding domain"/>
    <property type="match status" value="2"/>
</dbReference>
<evidence type="ECO:0000256" key="4">
    <source>
        <dbReference type="ARBA" id="ARBA00023004"/>
    </source>
</evidence>
<proteinExistence type="predicted"/>
<evidence type="ECO:0000313" key="6">
    <source>
        <dbReference type="EMBL" id="MDQ8192981.1"/>
    </source>
</evidence>
<dbReference type="RefSeq" id="WP_308983489.1">
    <property type="nucleotide sequence ID" value="NZ_JARXIC010000001.1"/>
</dbReference>
<keyword evidence="7" id="KW-1185">Reference proteome</keyword>
<dbReference type="Proteomes" id="UP001243717">
    <property type="component" value="Unassembled WGS sequence"/>
</dbReference>
<protein>
    <submittedName>
        <fullName evidence="6">FAD-dependent oxidoreductase</fullName>
    </submittedName>
</protein>
<dbReference type="PANTHER" id="PTHR43498:SF1">
    <property type="entry name" value="COB--COM HETERODISULFIDE REDUCTASE IRON-SULFUR SUBUNIT A"/>
    <property type="match status" value="1"/>
</dbReference>
<dbReference type="Gene3D" id="3.50.50.60">
    <property type="entry name" value="FAD/NAD(P)-binding domain"/>
    <property type="match status" value="2"/>
</dbReference>
<keyword evidence="2" id="KW-0479">Metal-binding</keyword>
<evidence type="ECO:0000256" key="2">
    <source>
        <dbReference type="ARBA" id="ARBA00022723"/>
    </source>
</evidence>
<dbReference type="PANTHER" id="PTHR43498">
    <property type="entry name" value="FERREDOXIN:COB-COM HETERODISULFIDE REDUCTASE SUBUNIT A"/>
    <property type="match status" value="1"/>
</dbReference>
<keyword evidence="4" id="KW-0408">Iron</keyword>
<evidence type="ECO:0000313" key="7">
    <source>
        <dbReference type="Proteomes" id="UP001243717"/>
    </source>
</evidence>
<dbReference type="Pfam" id="PF12831">
    <property type="entry name" value="FAD_oxidored"/>
    <property type="match status" value="3"/>
</dbReference>
<keyword evidence="3" id="KW-0560">Oxidoreductase</keyword>
<accession>A0ABU1AGT0</accession>
<name>A0ABU1AGT0_9BACT</name>
<reference evidence="6 7" key="1">
    <citation type="submission" date="2023-04" db="EMBL/GenBank/DDBJ databases">
        <title>A novel bacteria isolated from coastal sediment.</title>
        <authorList>
            <person name="Liu X.-J."/>
            <person name="Du Z.-J."/>
        </authorList>
    </citation>
    <scope>NUCLEOTIDE SEQUENCE [LARGE SCALE GENOMIC DNA]</scope>
    <source>
        <strain evidence="6 7">SDUM461004</strain>
    </source>
</reference>
<dbReference type="EMBL" id="JARXIC010000001">
    <property type="protein sequence ID" value="MDQ8192981.1"/>
    <property type="molecule type" value="Genomic_DNA"/>
</dbReference>
<comment type="caution">
    <text evidence="6">The sequence shown here is derived from an EMBL/GenBank/DDBJ whole genome shotgun (WGS) entry which is preliminary data.</text>
</comment>
<evidence type="ECO:0000256" key="3">
    <source>
        <dbReference type="ARBA" id="ARBA00023002"/>
    </source>
</evidence>
<dbReference type="InterPro" id="IPR039650">
    <property type="entry name" value="HdrA-like"/>
</dbReference>
<keyword evidence="1" id="KW-0004">4Fe-4S</keyword>
<evidence type="ECO:0000256" key="5">
    <source>
        <dbReference type="ARBA" id="ARBA00023014"/>
    </source>
</evidence>